<feature type="chain" id="PRO_5046350376" evidence="5">
    <location>
        <begin position="26"/>
        <end position="685"/>
    </location>
</feature>
<accession>A0ABT4AA51</accession>
<dbReference type="InterPro" id="IPR029058">
    <property type="entry name" value="AB_hydrolase_fold"/>
</dbReference>
<dbReference type="PANTHER" id="PTHR13055">
    <property type="entry name" value="TUMOR ENDOTHELIAL MARKER 7 RELATED"/>
    <property type="match status" value="1"/>
</dbReference>
<evidence type="ECO:0000256" key="2">
    <source>
        <dbReference type="ARBA" id="ARBA00022692"/>
    </source>
</evidence>
<reference evidence="6 7" key="1">
    <citation type="submission" date="2022-11" db="EMBL/GenBank/DDBJ databases">
        <title>Minimal conservation of predation-associated metabolite biosynthetic gene clusters underscores biosynthetic potential of Myxococcota including descriptions for ten novel species: Archangium lansinium sp. nov., Myxococcus landrumus sp. nov., Nannocystis bai.</title>
        <authorList>
            <person name="Ahearne A."/>
            <person name="Stevens C."/>
            <person name="Phillips K."/>
        </authorList>
    </citation>
    <scope>NUCLEOTIDE SEQUENCE [LARGE SCALE GENOMIC DNA]</scope>
    <source>
        <strain evidence="6 7">MIWBW</strain>
    </source>
</reference>
<keyword evidence="2" id="KW-0812">Transmembrane</keyword>
<name>A0ABT4AA51_9BACT</name>
<evidence type="ECO:0000256" key="1">
    <source>
        <dbReference type="ARBA" id="ARBA00004479"/>
    </source>
</evidence>
<dbReference type="Gene3D" id="3.40.50.1820">
    <property type="entry name" value="alpha/beta hydrolase"/>
    <property type="match status" value="1"/>
</dbReference>
<keyword evidence="7" id="KW-1185">Reference proteome</keyword>
<dbReference type="SUPFAM" id="SSF53474">
    <property type="entry name" value="alpha/beta-Hydrolases"/>
    <property type="match status" value="1"/>
</dbReference>
<feature type="signal peptide" evidence="5">
    <location>
        <begin position="1"/>
        <end position="25"/>
    </location>
</feature>
<comment type="caution">
    <text evidence="6">The sequence shown here is derived from an EMBL/GenBank/DDBJ whole genome shotgun (WGS) entry which is preliminary data.</text>
</comment>
<keyword evidence="3 5" id="KW-0732">Signal</keyword>
<keyword evidence="4" id="KW-1133">Transmembrane helix</keyword>
<protein>
    <submittedName>
        <fullName evidence="6">Uncharacterized protein</fullName>
    </submittedName>
</protein>
<evidence type="ECO:0000256" key="3">
    <source>
        <dbReference type="ARBA" id="ARBA00022729"/>
    </source>
</evidence>
<evidence type="ECO:0000313" key="7">
    <source>
        <dbReference type="Proteomes" id="UP001207654"/>
    </source>
</evidence>
<evidence type="ECO:0000256" key="4">
    <source>
        <dbReference type="ARBA" id="ARBA00022989"/>
    </source>
</evidence>
<dbReference type="EMBL" id="JAPNKA010000001">
    <property type="protein sequence ID" value="MCY1078446.1"/>
    <property type="molecule type" value="Genomic_DNA"/>
</dbReference>
<sequence>MNRTLKQSALLTALMMGLGAGSASANYNTSTAAYDASSAPTLLSTVSGCDDCSEVVNLPFAFPFYGKTFTQVTVSSNGYLVLGSTTASSISNPQLSWSGSTAAPAGMIAPMWDDWNPGAGGDVYAGAVGSAYVVEWRNLYHYGQSATGGYTFKVKLFSDGAIEFHYGTVTGGYGAGADNGSSATSGFQEGQNTVAHPVSYNEAILSNFTARRFTRPGAAGLYVNIRDGLFNQPRPGLLYTLDYTCGSSNLSISTVSTTSNDEWARAAAACAQTPTIRGTRFGGDISGYSVSTYPLAGGETVITSGTYVFLKRSDVTPRQTQQSAFSVTYAGTTPYRAVLDYWQSGPLDKPLLIITGFDPLNEDSTANYLMLMGDLVRTLNAEGFDVIIGKHGDGNQRLGWFRGEVAAWVDDIVGRMPAGSKVQVAGISQGGVVLRDTLHNNTNNILSKVKAWYSVDSPQLGANLGRAYRGVQTLLMCHQSATHPGRRKLTSPPAYDMAYSMATTCSCDNEPENSTCSNTSGYHDLYYGSIGWPSSAIPRYALAFSDANPTNGFTKMGGDSRLFDFTYTGWFCSEDRDWEPGQRDCVAGSRSITAADVNTDEGASLCGTFRLRLQFEPAFINADSALAVTGNALGTETASSSCPVNYSSLAPTQWKDWASNDYNENHEVLTSALANRMLSWVRAEQ</sequence>
<organism evidence="6 7">
    <name type="scientific">Archangium lansingense</name>
    <dbReference type="NCBI Taxonomy" id="2995310"/>
    <lineage>
        <taxon>Bacteria</taxon>
        <taxon>Pseudomonadati</taxon>
        <taxon>Myxococcota</taxon>
        <taxon>Myxococcia</taxon>
        <taxon>Myxococcales</taxon>
        <taxon>Cystobacterineae</taxon>
        <taxon>Archangiaceae</taxon>
        <taxon>Archangium</taxon>
    </lineage>
</organism>
<dbReference type="PANTHER" id="PTHR13055:SF12">
    <property type="entry name" value="LD40707P"/>
    <property type="match status" value="1"/>
</dbReference>
<evidence type="ECO:0000256" key="5">
    <source>
        <dbReference type="SAM" id="SignalP"/>
    </source>
</evidence>
<comment type="subcellular location">
    <subcellularLocation>
        <location evidence="1">Membrane</location>
        <topology evidence="1">Single-pass type I membrane protein</topology>
    </subcellularLocation>
</comment>
<gene>
    <name evidence="6" type="ORF">OV287_28615</name>
</gene>
<keyword evidence="4" id="KW-0472">Membrane</keyword>
<evidence type="ECO:0000313" key="6">
    <source>
        <dbReference type="EMBL" id="MCY1078446.1"/>
    </source>
</evidence>
<proteinExistence type="predicted"/>
<dbReference type="Proteomes" id="UP001207654">
    <property type="component" value="Unassembled WGS sequence"/>
</dbReference>
<dbReference type="RefSeq" id="WP_267537228.1">
    <property type="nucleotide sequence ID" value="NZ_JAPNKA010000001.1"/>
</dbReference>
<dbReference type="InterPro" id="IPR031152">
    <property type="entry name" value="PLXDC"/>
</dbReference>